<organism evidence="1 2">
    <name type="scientific">Staphylococcus aureus</name>
    <dbReference type="NCBI Taxonomy" id="1280"/>
    <lineage>
        <taxon>Bacteria</taxon>
        <taxon>Bacillati</taxon>
        <taxon>Bacillota</taxon>
        <taxon>Bacilli</taxon>
        <taxon>Bacillales</taxon>
        <taxon>Staphylococcaceae</taxon>
        <taxon>Staphylococcus</taxon>
    </lineage>
</organism>
<protein>
    <submittedName>
        <fullName evidence="1">Uncharacterized protein</fullName>
    </submittedName>
</protein>
<gene>
    <name evidence="1" type="ORF">QU38_02535</name>
</gene>
<comment type="caution">
    <text evidence="1">The sequence shown here is derived from an EMBL/GenBank/DDBJ whole genome shotgun (WGS) entry which is preliminary data.</text>
</comment>
<evidence type="ECO:0000313" key="2">
    <source>
        <dbReference type="Proteomes" id="UP000032274"/>
    </source>
</evidence>
<sequence length="189" mass="20088">MRGELVGDHADLDVVAVGQAQMLLGRDVAEHRGAVPADPRGADAAGDMVIARRDVGGQRPERVEGRLAARFQLLVHILLDLVHRHMAGALDHHLHVLRPGALGQFAQSVEFGELGFVIGVGDRAGAQAVAERIGDVIGLHDLGDLVELLVEEALLVVRQAPFRHDRAATADDAGDALRGERHIGQAYAG</sequence>
<dbReference type="Proteomes" id="UP000032274">
    <property type="component" value="Unassembled WGS sequence"/>
</dbReference>
<reference evidence="1 2" key="1">
    <citation type="submission" date="2015-01" db="EMBL/GenBank/DDBJ databases">
        <title>Characterization of Swiss Staphylococcus aureus strains involved in food poisoning.</title>
        <authorList>
            <person name="Crovadore J."/>
            <person name="Chablais R."/>
            <person name="Tonacini J."/>
            <person name="Schnyder B."/>
            <person name="Lefort F."/>
        </authorList>
    </citation>
    <scope>NUCLEOTIDE SEQUENCE [LARGE SCALE GENOMIC DNA]</scope>
    <source>
        <strain evidence="1 2">SA-120</strain>
    </source>
</reference>
<name>A0AA40JPF0_STAAU</name>
<proteinExistence type="predicted"/>
<evidence type="ECO:0000313" key="1">
    <source>
        <dbReference type="EMBL" id="KIU01164.1"/>
    </source>
</evidence>
<dbReference type="AlphaFoldDB" id="A0AA40JPF0"/>
<feature type="non-terminal residue" evidence="1">
    <location>
        <position position="189"/>
    </location>
</feature>
<dbReference type="EMBL" id="JXIG01000537">
    <property type="protein sequence ID" value="KIU01164.1"/>
    <property type="molecule type" value="Genomic_DNA"/>
</dbReference>
<accession>A0AA40JPF0</accession>